<dbReference type="SMART" id="SM00407">
    <property type="entry name" value="IGc1"/>
    <property type="match status" value="1"/>
</dbReference>
<dbReference type="Pfam" id="PF07654">
    <property type="entry name" value="C1-set"/>
    <property type="match status" value="1"/>
</dbReference>
<reference evidence="4" key="4">
    <citation type="submission" date="2025-08" db="UniProtKB">
        <authorList>
            <consortium name="Ensembl"/>
        </authorList>
    </citation>
    <scope>IDENTIFICATION</scope>
</reference>
<keyword evidence="5" id="KW-1185">Reference proteome</keyword>
<dbReference type="InParanoid" id="A0A4W3H694"/>
<organism evidence="4 5">
    <name type="scientific">Callorhinchus milii</name>
    <name type="common">Ghost shark</name>
    <dbReference type="NCBI Taxonomy" id="7868"/>
    <lineage>
        <taxon>Eukaryota</taxon>
        <taxon>Metazoa</taxon>
        <taxon>Chordata</taxon>
        <taxon>Craniata</taxon>
        <taxon>Vertebrata</taxon>
        <taxon>Chondrichthyes</taxon>
        <taxon>Holocephali</taxon>
        <taxon>Chimaeriformes</taxon>
        <taxon>Callorhinchidae</taxon>
        <taxon>Callorhinchus</taxon>
    </lineage>
</organism>
<dbReference type="FunCoup" id="A0A4W3H694">
    <property type="interactions" value="4"/>
</dbReference>
<reference evidence="4" key="5">
    <citation type="submission" date="2025-09" db="UniProtKB">
        <authorList>
            <consortium name="Ensembl"/>
        </authorList>
    </citation>
    <scope>IDENTIFICATION</scope>
</reference>
<dbReference type="Proteomes" id="UP000314986">
    <property type="component" value="Unassembled WGS sequence"/>
</dbReference>
<accession>A0A4W3H694</accession>
<protein>
    <recommendedName>
        <fullName evidence="3">Ig-like domain-containing protein</fullName>
    </recommendedName>
</protein>
<reference evidence="5" key="2">
    <citation type="journal article" date="2007" name="PLoS Biol.">
        <title>Survey sequencing and comparative analysis of the elephant shark (Callorhinchus milii) genome.</title>
        <authorList>
            <person name="Venkatesh B."/>
            <person name="Kirkness E.F."/>
            <person name="Loh Y.H."/>
            <person name="Halpern A.L."/>
            <person name="Lee A.P."/>
            <person name="Johnson J."/>
            <person name="Dandona N."/>
            <person name="Viswanathan L.D."/>
            <person name="Tay A."/>
            <person name="Venter J.C."/>
            <person name="Strausberg R.L."/>
            <person name="Brenner S."/>
        </authorList>
    </citation>
    <scope>NUCLEOTIDE SEQUENCE [LARGE SCALE GENOMIC DNA]</scope>
</reference>
<dbReference type="InterPro" id="IPR003597">
    <property type="entry name" value="Ig_C1-set"/>
</dbReference>
<dbReference type="AlphaFoldDB" id="A0A4W3H694"/>
<dbReference type="PANTHER" id="PTHR19944">
    <property type="entry name" value="MHC CLASS II-RELATED"/>
    <property type="match status" value="1"/>
</dbReference>
<feature type="domain" description="Ig-like" evidence="3">
    <location>
        <begin position="29"/>
        <end position="111"/>
    </location>
</feature>
<dbReference type="InterPro" id="IPR050160">
    <property type="entry name" value="MHC/Immunoglobulin"/>
</dbReference>
<evidence type="ECO:0000259" key="3">
    <source>
        <dbReference type="PROSITE" id="PS50835"/>
    </source>
</evidence>
<dbReference type="InterPro" id="IPR007110">
    <property type="entry name" value="Ig-like_dom"/>
</dbReference>
<dbReference type="PROSITE" id="PS50835">
    <property type="entry name" value="IG_LIKE"/>
    <property type="match status" value="1"/>
</dbReference>
<dbReference type="CDD" id="cd00098">
    <property type="entry name" value="IgC1"/>
    <property type="match status" value="1"/>
</dbReference>
<sequence length="131" mass="14305">LDSILSAAIRAILTTSKIIHQIDSERDSSKSLTLVCETAEFYPGDVTLTWNKDGSEVKTGIDLTEAKNSKGLYKASRSMEETQPVQSGAVYTCLVSHITLRIPVVAVYTVSESNKGNLTTWRRLAVAFAPQ</sequence>
<evidence type="ECO:0000256" key="1">
    <source>
        <dbReference type="ARBA" id="ARBA00023157"/>
    </source>
</evidence>
<evidence type="ECO:0000313" key="5">
    <source>
        <dbReference type="Proteomes" id="UP000314986"/>
    </source>
</evidence>
<keyword evidence="2" id="KW-0393">Immunoglobulin domain</keyword>
<dbReference type="PROSITE" id="PS00290">
    <property type="entry name" value="IG_MHC"/>
    <property type="match status" value="1"/>
</dbReference>
<name>A0A4W3H694_CALMI</name>
<keyword evidence="1" id="KW-1015">Disulfide bond</keyword>
<dbReference type="InterPro" id="IPR013783">
    <property type="entry name" value="Ig-like_fold"/>
</dbReference>
<dbReference type="GeneTree" id="ENSGT00970000196760"/>
<dbReference type="InterPro" id="IPR036179">
    <property type="entry name" value="Ig-like_dom_sf"/>
</dbReference>
<evidence type="ECO:0000313" key="4">
    <source>
        <dbReference type="Ensembl" id="ENSCMIP00000010687.1"/>
    </source>
</evidence>
<dbReference type="Ensembl" id="ENSCMIT00000010964.1">
    <property type="protein sequence ID" value="ENSCMIP00000010687.1"/>
    <property type="gene ID" value="ENSCMIG00000005632.1"/>
</dbReference>
<proteinExistence type="predicted"/>
<dbReference type="SUPFAM" id="SSF48726">
    <property type="entry name" value="Immunoglobulin"/>
    <property type="match status" value="1"/>
</dbReference>
<dbReference type="PANTHER" id="PTHR19944:SF98">
    <property type="entry name" value="IG-LIKE DOMAIN-CONTAINING PROTEIN"/>
    <property type="match status" value="1"/>
</dbReference>
<dbReference type="InterPro" id="IPR003006">
    <property type="entry name" value="Ig/MHC_CS"/>
</dbReference>
<dbReference type="Gene3D" id="2.60.40.10">
    <property type="entry name" value="Immunoglobulins"/>
    <property type="match status" value="1"/>
</dbReference>
<reference evidence="5" key="1">
    <citation type="journal article" date="2006" name="Science">
        <title>Ancient noncoding elements conserved in the human genome.</title>
        <authorList>
            <person name="Venkatesh B."/>
            <person name="Kirkness E.F."/>
            <person name="Loh Y.H."/>
            <person name="Halpern A.L."/>
            <person name="Lee A.P."/>
            <person name="Johnson J."/>
            <person name="Dandona N."/>
            <person name="Viswanathan L.D."/>
            <person name="Tay A."/>
            <person name="Venter J.C."/>
            <person name="Strausberg R.L."/>
            <person name="Brenner S."/>
        </authorList>
    </citation>
    <scope>NUCLEOTIDE SEQUENCE [LARGE SCALE GENOMIC DNA]</scope>
</reference>
<evidence type="ECO:0000256" key="2">
    <source>
        <dbReference type="ARBA" id="ARBA00023319"/>
    </source>
</evidence>
<reference evidence="5" key="3">
    <citation type="journal article" date="2014" name="Nature">
        <title>Elephant shark genome provides unique insights into gnathostome evolution.</title>
        <authorList>
            <consortium name="International Elephant Shark Genome Sequencing Consortium"/>
            <person name="Venkatesh B."/>
            <person name="Lee A.P."/>
            <person name="Ravi V."/>
            <person name="Maurya A.K."/>
            <person name="Lian M.M."/>
            <person name="Swann J.B."/>
            <person name="Ohta Y."/>
            <person name="Flajnik M.F."/>
            <person name="Sutoh Y."/>
            <person name="Kasahara M."/>
            <person name="Hoon S."/>
            <person name="Gangu V."/>
            <person name="Roy S.W."/>
            <person name="Irimia M."/>
            <person name="Korzh V."/>
            <person name="Kondrychyn I."/>
            <person name="Lim Z.W."/>
            <person name="Tay B.H."/>
            <person name="Tohari S."/>
            <person name="Kong K.W."/>
            <person name="Ho S."/>
            <person name="Lorente-Galdos B."/>
            <person name="Quilez J."/>
            <person name="Marques-Bonet T."/>
            <person name="Raney B.J."/>
            <person name="Ingham P.W."/>
            <person name="Tay A."/>
            <person name="Hillier L.W."/>
            <person name="Minx P."/>
            <person name="Boehm T."/>
            <person name="Wilson R.K."/>
            <person name="Brenner S."/>
            <person name="Warren W.C."/>
        </authorList>
    </citation>
    <scope>NUCLEOTIDE SEQUENCE [LARGE SCALE GENOMIC DNA]</scope>
</reference>